<name>K3WQ67_GLOUD</name>
<dbReference type="HOGENOM" id="CLU_1242287_0_0_1"/>
<evidence type="ECO:0000313" key="3">
    <source>
        <dbReference type="Proteomes" id="UP000019132"/>
    </source>
</evidence>
<dbReference type="InParanoid" id="K3WQ67"/>
<dbReference type="EnsemblProtists" id="PYU1_T007109">
    <property type="protein sequence ID" value="PYU1_T007109"/>
    <property type="gene ID" value="PYU1_G007094"/>
</dbReference>
<reference evidence="3" key="2">
    <citation type="submission" date="2010-04" db="EMBL/GenBank/DDBJ databases">
        <authorList>
            <person name="Buell R."/>
            <person name="Hamilton J."/>
            <person name="Hostetler J."/>
        </authorList>
    </citation>
    <scope>NUCLEOTIDE SEQUENCE [LARGE SCALE GENOMIC DNA]</scope>
    <source>
        <strain evidence="3">DAOM:BR144</strain>
    </source>
</reference>
<dbReference type="VEuPathDB" id="FungiDB:PYU1_G007094"/>
<evidence type="ECO:0000313" key="2">
    <source>
        <dbReference type="EnsemblProtists" id="PYU1_T007109"/>
    </source>
</evidence>
<dbReference type="EMBL" id="GL376560">
    <property type="status" value="NOT_ANNOTATED_CDS"/>
    <property type="molecule type" value="Genomic_DNA"/>
</dbReference>
<reference evidence="2" key="3">
    <citation type="submission" date="2015-02" db="UniProtKB">
        <authorList>
            <consortium name="EnsemblProtists"/>
        </authorList>
    </citation>
    <scope>IDENTIFICATION</scope>
    <source>
        <strain evidence="2">DAOM BR144</strain>
    </source>
</reference>
<keyword evidence="3" id="KW-1185">Reference proteome</keyword>
<dbReference type="AlphaFoldDB" id="K3WQ67"/>
<accession>K3WQ67</accession>
<protein>
    <submittedName>
        <fullName evidence="2">Uncharacterized protein</fullName>
    </submittedName>
</protein>
<organism evidence="2 3">
    <name type="scientific">Globisporangium ultimum (strain ATCC 200006 / CBS 805.95 / DAOM BR144)</name>
    <name type="common">Pythium ultimum</name>
    <dbReference type="NCBI Taxonomy" id="431595"/>
    <lineage>
        <taxon>Eukaryota</taxon>
        <taxon>Sar</taxon>
        <taxon>Stramenopiles</taxon>
        <taxon>Oomycota</taxon>
        <taxon>Peronosporomycetes</taxon>
        <taxon>Pythiales</taxon>
        <taxon>Pythiaceae</taxon>
        <taxon>Globisporangium</taxon>
    </lineage>
</organism>
<feature type="region of interest" description="Disordered" evidence="1">
    <location>
        <begin position="1"/>
        <end position="34"/>
    </location>
</feature>
<dbReference type="eggNOG" id="ENOG502T35H">
    <property type="taxonomic scope" value="Eukaryota"/>
</dbReference>
<reference evidence="3" key="1">
    <citation type="journal article" date="2010" name="Genome Biol.">
        <title>Genome sequence of the necrotrophic plant pathogen Pythium ultimum reveals original pathogenicity mechanisms and effector repertoire.</title>
        <authorList>
            <person name="Levesque C.A."/>
            <person name="Brouwer H."/>
            <person name="Cano L."/>
            <person name="Hamilton J.P."/>
            <person name="Holt C."/>
            <person name="Huitema E."/>
            <person name="Raffaele S."/>
            <person name="Robideau G.P."/>
            <person name="Thines M."/>
            <person name="Win J."/>
            <person name="Zerillo M.M."/>
            <person name="Beakes G.W."/>
            <person name="Boore J.L."/>
            <person name="Busam D."/>
            <person name="Dumas B."/>
            <person name="Ferriera S."/>
            <person name="Fuerstenberg S.I."/>
            <person name="Gachon C.M."/>
            <person name="Gaulin E."/>
            <person name="Govers F."/>
            <person name="Grenville-Briggs L."/>
            <person name="Horner N."/>
            <person name="Hostetler J."/>
            <person name="Jiang R.H."/>
            <person name="Johnson J."/>
            <person name="Krajaejun T."/>
            <person name="Lin H."/>
            <person name="Meijer H.J."/>
            <person name="Moore B."/>
            <person name="Morris P."/>
            <person name="Phuntmart V."/>
            <person name="Puiu D."/>
            <person name="Shetty J."/>
            <person name="Stajich J.E."/>
            <person name="Tripathy S."/>
            <person name="Wawra S."/>
            <person name="van West P."/>
            <person name="Whitty B.R."/>
            <person name="Coutinho P.M."/>
            <person name="Henrissat B."/>
            <person name="Martin F."/>
            <person name="Thomas P.D."/>
            <person name="Tyler B.M."/>
            <person name="De Vries R.P."/>
            <person name="Kamoun S."/>
            <person name="Yandell M."/>
            <person name="Tisserat N."/>
            <person name="Buell C.R."/>
        </authorList>
    </citation>
    <scope>NUCLEOTIDE SEQUENCE</scope>
    <source>
        <strain evidence="3">DAOM:BR144</strain>
    </source>
</reference>
<proteinExistence type="predicted"/>
<dbReference type="Proteomes" id="UP000019132">
    <property type="component" value="Unassembled WGS sequence"/>
</dbReference>
<evidence type="ECO:0000256" key="1">
    <source>
        <dbReference type="SAM" id="MobiDB-lite"/>
    </source>
</evidence>
<sequence length="223" mass="24929">MAVTTSDATKIPAASEASETKPVKTSSKSAVPPPPFMMPQLCRYAGKKCTNARSFKRNGSLHNLCHYHRVRANQNQRRMELRRRIKRVHDSKVMTPPPAYFAHAPLSPVDAMQWVDHTLHYDTTWMVPPPQAPVHFSAPPPPQDSLLELFAVTTAPFGYDTMGYPIGNSLPFHGIATKTEPYGFGVVHMAAMPPVLVEMPLLFECPDLHEQRLCADTVDAFYF</sequence>